<dbReference type="EMBL" id="VFOR01000001">
    <property type="protein sequence ID" value="TQL63078.1"/>
    <property type="molecule type" value="Genomic_DNA"/>
</dbReference>
<reference evidence="8 9" key="1">
    <citation type="submission" date="2019-06" db="EMBL/GenBank/DDBJ databases">
        <title>Sequencing the genomes of 1000 actinobacteria strains.</title>
        <authorList>
            <person name="Klenk H.-P."/>
        </authorList>
    </citation>
    <scope>NUCLEOTIDE SEQUENCE [LARGE SCALE GENOMIC DNA]</scope>
    <source>
        <strain evidence="8 9">DSM 8251</strain>
    </source>
</reference>
<keyword evidence="9" id="KW-1185">Reference proteome</keyword>
<evidence type="ECO:0000256" key="2">
    <source>
        <dbReference type="ARBA" id="ARBA00006676"/>
    </source>
</evidence>
<proteinExistence type="inferred from homology"/>
<dbReference type="GO" id="GO:0043103">
    <property type="term" value="P:hypoxanthine salvage"/>
    <property type="evidence" value="ECO:0007669"/>
    <property type="project" value="TreeGrafter"/>
</dbReference>
<evidence type="ECO:0000313" key="9">
    <source>
        <dbReference type="Proteomes" id="UP000316196"/>
    </source>
</evidence>
<dbReference type="GO" id="GO:0004000">
    <property type="term" value="F:adenosine deaminase activity"/>
    <property type="evidence" value="ECO:0007669"/>
    <property type="project" value="UniProtKB-ARBA"/>
</dbReference>
<dbReference type="Proteomes" id="UP000316196">
    <property type="component" value="Unassembled WGS sequence"/>
</dbReference>
<dbReference type="PANTHER" id="PTHR11409">
    <property type="entry name" value="ADENOSINE DEAMINASE"/>
    <property type="match status" value="1"/>
</dbReference>
<dbReference type="SUPFAM" id="SSF51556">
    <property type="entry name" value="Metallo-dependent hydrolases"/>
    <property type="match status" value="1"/>
</dbReference>
<keyword evidence="4" id="KW-0479">Metal-binding</keyword>
<dbReference type="PANTHER" id="PTHR11409:SF43">
    <property type="entry name" value="ADENOSINE DEAMINASE"/>
    <property type="match status" value="1"/>
</dbReference>
<dbReference type="GO" id="GO:0006154">
    <property type="term" value="P:adenosine catabolic process"/>
    <property type="evidence" value="ECO:0007669"/>
    <property type="project" value="TreeGrafter"/>
</dbReference>
<dbReference type="InterPro" id="IPR001365">
    <property type="entry name" value="A_deaminase_dom"/>
</dbReference>
<dbReference type="GO" id="GO:0005829">
    <property type="term" value="C:cytosol"/>
    <property type="evidence" value="ECO:0007669"/>
    <property type="project" value="TreeGrafter"/>
</dbReference>
<organism evidence="8 9">
    <name type="scientific">Propioniferax innocua</name>
    <dbReference type="NCBI Taxonomy" id="1753"/>
    <lineage>
        <taxon>Bacteria</taxon>
        <taxon>Bacillati</taxon>
        <taxon>Actinomycetota</taxon>
        <taxon>Actinomycetes</taxon>
        <taxon>Propionibacteriales</taxon>
        <taxon>Propionibacteriaceae</taxon>
        <taxon>Propioniferax</taxon>
    </lineage>
</organism>
<dbReference type="InterPro" id="IPR032466">
    <property type="entry name" value="Metal_Hydrolase"/>
</dbReference>
<evidence type="ECO:0000256" key="3">
    <source>
        <dbReference type="ARBA" id="ARBA00012784"/>
    </source>
</evidence>
<keyword evidence="6" id="KW-0862">Zinc</keyword>
<comment type="cofactor">
    <cofactor evidence="1">
        <name>Zn(2+)</name>
        <dbReference type="ChEBI" id="CHEBI:29105"/>
    </cofactor>
</comment>
<sequence>MTDDLELTTDVIRALPKVSLHDHLDGGLRPSTLVDLAEDAGHELPTTDPEELGEWFFNAANSGSLPRYLETFAHTTAAMQTADGLRRVAKEWVLDQAADGVVLAEARWAPEQHLTKGLTLHEAVDAVAAGLTEGMDEARLDGVEIVASQIITAMRHADRSPEIADLYLDRRDDPSARVVGFDIAGAEDGFPPSKHTEAFARLRENLANITIHAAEAAGVDSLRDALTQGAQRIGHGVRVVEDIDLSGSIPRLGRVASFVRDHRIPLEVCPSSNLQTGATSTDLSQHPVRLLDELGFTLTINCDNRLLGRTSLTAEFQSLVETFGYELDDLKRFTANAAWAAFTDVSTADRIIERLHTFPTVGD</sequence>
<comment type="caution">
    <text evidence="8">The sequence shown here is derived from an EMBL/GenBank/DDBJ whole genome shotgun (WGS) entry which is preliminary data.</text>
</comment>
<dbReference type="GO" id="GO:0046872">
    <property type="term" value="F:metal ion binding"/>
    <property type="evidence" value="ECO:0007669"/>
    <property type="project" value="UniProtKB-KW"/>
</dbReference>
<evidence type="ECO:0000313" key="8">
    <source>
        <dbReference type="EMBL" id="TQL63078.1"/>
    </source>
</evidence>
<dbReference type="EC" id="3.5.4.4" evidence="3"/>
<feature type="domain" description="Adenosine deaminase" evidence="7">
    <location>
        <begin position="16"/>
        <end position="356"/>
    </location>
</feature>
<dbReference type="Gene3D" id="3.20.20.140">
    <property type="entry name" value="Metal-dependent hydrolases"/>
    <property type="match status" value="1"/>
</dbReference>
<evidence type="ECO:0000256" key="4">
    <source>
        <dbReference type="ARBA" id="ARBA00022723"/>
    </source>
</evidence>
<evidence type="ECO:0000256" key="1">
    <source>
        <dbReference type="ARBA" id="ARBA00001947"/>
    </source>
</evidence>
<accession>A0A542ZRU4</accession>
<dbReference type="NCBIfam" id="NF006847">
    <property type="entry name" value="PRK09358.1-2"/>
    <property type="match status" value="1"/>
</dbReference>
<comment type="similarity">
    <text evidence="2">Belongs to the metallo-dependent hydrolases superfamily. Adenosine and AMP deaminases family.</text>
</comment>
<dbReference type="RefSeq" id="WP_142092841.1">
    <property type="nucleotide sequence ID" value="NZ_BAAAMD010000001.1"/>
</dbReference>
<evidence type="ECO:0000256" key="5">
    <source>
        <dbReference type="ARBA" id="ARBA00022801"/>
    </source>
</evidence>
<keyword evidence="5" id="KW-0378">Hydrolase</keyword>
<gene>
    <name evidence="8" type="ORF">FB460_0878</name>
</gene>
<dbReference type="OrthoDB" id="9779574at2"/>
<dbReference type="GO" id="GO:0046103">
    <property type="term" value="P:inosine biosynthetic process"/>
    <property type="evidence" value="ECO:0007669"/>
    <property type="project" value="TreeGrafter"/>
</dbReference>
<evidence type="ECO:0000256" key="6">
    <source>
        <dbReference type="ARBA" id="ARBA00022833"/>
    </source>
</evidence>
<dbReference type="AlphaFoldDB" id="A0A542ZRU4"/>
<protein>
    <recommendedName>
        <fullName evidence="3">adenosine deaminase</fullName>
        <ecNumber evidence="3">3.5.4.4</ecNumber>
    </recommendedName>
</protein>
<dbReference type="InterPro" id="IPR006330">
    <property type="entry name" value="Ado/ade_deaminase"/>
</dbReference>
<dbReference type="Pfam" id="PF00962">
    <property type="entry name" value="A_deaminase"/>
    <property type="match status" value="1"/>
</dbReference>
<name>A0A542ZRU4_9ACTN</name>
<evidence type="ECO:0000259" key="7">
    <source>
        <dbReference type="Pfam" id="PF00962"/>
    </source>
</evidence>